<comment type="subcellular location">
    <subcellularLocation>
        <location evidence="1">Cytoplasm</location>
    </subcellularLocation>
</comment>
<dbReference type="AlphaFoldDB" id="A1HPG9"/>
<dbReference type="PANTHER" id="PTHR32294">
    <property type="entry name" value="DNA POLYMERASE III SUBUNIT ALPHA"/>
    <property type="match status" value="1"/>
</dbReference>
<keyword evidence="13" id="KW-1185">Reference proteome</keyword>
<evidence type="ECO:0000256" key="1">
    <source>
        <dbReference type="ARBA" id="ARBA00004496"/>
    </source>
</evidence>
<accession>A1HPG9</accession>
<dbReference type="GO" id="GO:0003887">
    <property type="term" value="F:DNA-directed DNA polymerase activity"/>
    <property type="evidence" value="ECO:0007669"/>
    <property type="project" value="UniProtKB-KW"/>
</dbReference>
<dbReference type="GO" id="GO:0005737">
    <property type="term" value="C:cytoplasm"/>
    <property type="evidence" value="ECO:0007669"/>
    <property type="project" value="UniProtKB-SubCell"/>
</dbReference>
<gene>
    <name evidence="12" type="ORF">TcarDRAFT_1824</name>
</gene>
<comment type="catalytic activity">
    <reaction evidence="10">
        <text>DNA(n) + a 2'-deoxyribonucleoside 5'-triphosphate = DNA(n+1) + diphosphate</text>
        <dbReference type="Rhea" id="RHEA:22508"/>
        <dbReference type="Rhea" id="RHEA-COMP:17339"/>
        <dbReference type="Rhea" id="RHEA-COMP:17340"/>
        <dbReference type="ChEBI" id="CHEBI:33019"/>
        <dbReference type="ChEBI" id="CHEBI:61560"/>
        <dbReference type="ChEBI" id="CHEBI:173112"/>
        <dbReference type="EC" id="2.7.7.7"/>
    </reaction>
</comment>
<dbReference type="InterPro" id="IPR004365">
    <property type="entry name" value="NA-bd_OB_tRNA"/>
</dbReference>
<dbReference type="InterPro" id="IPR040982">
    <property type="entry name" value="DNA_pol3_finger"/>
</dbReference>
<dbReference type="RefSeq" id="WP_007288931.1">
    <property type="nucleotide sequence ID" value="NZ_AAWL01000005.1"/>
</dbReference>
<dbReference type="Pfam" id="PF01336">
    <property type="entry name" value="tRNA_anti-codon"/>
    <property type="match status" value="1"/>
</dbReference>
<dbReference type="Proteomes" id="UP000005139">
    <property type="component" value="Unassembled WGS sequence"/>
</dbReference>
<dbReference type="Pfam" id="PF02811">
    <property type="entry name" value="PHP"/>
    <property type="match status" value="1"/>
</dbReference>
<evidence type="ECO:0000313" key="13">
    <source>
        <dbReference type="Proteomes" id="UP000005139"/>
    </source>
</evidence>
<evidence type="ECO:0000256" key="7">
    <source>
        <dbReference type="ARBA" id="ARBA00022705"/>
    </source>
</evidence>
<keyword evidence="8" id="KW-0239">DNA-directed DNA polymerase</keyword>
<keyword evidence="6 12" id="KW-0548">Nucleotidyltransferase</keyword>
<dbReference type="Pfam" id="PF14579">
    <property type="entry name" value="HHH_6"/>
    <property type="match status" value="1"/>
</dbReference>
<dbReference type="Gene3D" id="1.10.150.870">
    <property type="match status" value="1"/>
</dbReference>
<dbReference type="NCBIfam" id="TIGR00594">
    <property type="entry name" value="polc"/>
    <property type="match status" value="1"/>
</dbReference>
<dbReference type="Gene3D" id="2.40.50.140">
    <property type="entry name" value="Nucleic acid-binding proteins"/>
    <property type="match status" value="1"/>
</dbReference>
<proteinExistence type="inferred from homology"/>
<dbReference type="GO" id="GO:0008408">
    <property type="term" value="F:3'-5' exonuclease activity"/>
    <property type="evidence" value="ECO:0007669"/>
    <property type="project" value="InterPro"/>
</dbReference>
<evidence type="ECO:0000313" key="12">
    <source>
        <dbReference type="EMBL" id="EAX47946.1"/>
    </source>
</evidence>
<comment type="similarity">
    <text evidence="2">Belongs to the DNA polymerase type-C family. DnaE subfamily.</text>
</comment>
<organism evidence="12 13">
    <name type="scientific">Thermosinus carboxydivorans Nor1</name>
    <dbReference type="NCBI Taxonomy" id="401526"/>
    <lineage>
        <taxon>Bacteria</taxon>
        <taxon>Bacillati</taxon>
        <taxon>Bacillota</taxon>
        <taxon>Negativicutes</taxon>
        <taxon>Selenomonadales</taxon>
        <taxon>Sporomusaceae</taxon>
        <taxon>Thermosinus</taxon>
    </lineage>
</organism>
<name>A1HPG9_9FIRM</name>
<dbReference type="NCBIfam" id="NF004226">
    <property type="entry name" value="PRK05673.1"/>
    <property type="match status" value="1"/>
</dbReference>
<dbReference type="EC" id="2.7.7.7" evidence="3"/>
<evidence type="ECO:0000256" key="8">
    <source>
        <dbReference type="ARBA" id="ARBA00022932"/>
    </source>
</evidence>
<comment type="caution">
    <text evidence="12">The sequence shown here is derived from an EMBL/GenBank/DDBJ whole genome shotgun (WGS) entry which is preliminary data.</text>
</comment>
<reference evidence="12 13" key="1">
    <citation type="submission" date="2007-01" db="EMBL/GenBank/DDBJ databases">
        <title>Annotation of the draft genome assembly of Thermosinus carboxydivorans Nor1.</title>
        <authorList>
            <consortium name="US DOE Joint Genome Institute (JGI-ORNL)"/>
            <person name="Larimer F."/>
            <person name="Land M."/>
            <person name="Hauser L."/>
        </authorList>
    </citation>
    <scope>NUCLEOTIDE SEQUENCE [LARGE SCALE GENOMIC DNA]</scope>
    <source>
        <strain evidence="12 13">Nor1</strain>
    </source>
</reference>
<evidence type="ECO:0000259" key="11">
    <source>
        <dbReference type="SMART" id="SM00481"/>
    </source>
</evidence>
<dbReference type="OrthoDB" id="9803237at2"/>
<evidence type="ECO:0000256" key="4">
    <source>
        <dbReference type="ARBA" id="ARBA00019114"/>
    </source>
</evidence>
<protein>
    <recommendedName>
        <fullName evidence="4">DNA polymerase III subunit alpha</fullName>
        <ecNumber evidence="3">2.7.7.7</ecNumber>
    </recommendedName>
</protein>
<dbReference type="SMART" id="SM00481">
    <property type="entry name" value="POLIIIAc"/>
    <property type="match status" value="1"/>
</dbReference>
<dbReference type="CDD" id="cd12113">
    <property type="entry name" value="PHP_PolIIIA_DnaE3"/>
    <property type="match status" value="1"/>
</dbReference>
<dbReference type="InterPro" id="IPR003141">
    <property type="entry name" value="Pol/His_phosphatase_N"/>
</dbReference>
<dbReference type="InterPro" id="IPR016195">
    <property type="entry name" value="Pol/histidinol_Pase-like"/>
</dbReference>
<dbReference type="EMBL" id="AAWL01000005">
    <property type="protein sequence ID" value="EAX47946.1"/>
    <property type="molecule type" value="Genomic_DNA"/>
</dbReference>
<dbReference type="InterPro" id="IPR029460">
    <property type="entry name" value="DNAPol_HHH"/>
</dbReference>
<dbReference type="GO" id="GO:0006260">
    <property type="term" value="P:DNA replication"/>
    <property type="evidence" value="ECO:0007669"/>
    <property type="project" value="UniProtKB-KW"/>
</dbReference>
<reference evidence="12 13" key="2">
    <citation type="submission" date="2007-01" db="EMBL/GenBank/DDBJ databases">
        <title>Sequencing of the draft genome and assembly of Thermosinus carboxydivorans Nor1.</title>
        <authorList>
            <consortium name="US DOE Joint Genome Institute (JGI-PGF)"/>
            <person name="Copeland A."/>
            <person name="Lucas S."/>
            <person name="Lapidus A."/>
            <person name="Barry K."/>
            <person name="Glavina del Rio T."/>
            <person name="Dalin E."/>
            <person name="Tice H."/>
            <person name="Bruce D."/>
            <person name="Pitluck S."/>
            <person name="Richardson P."/>
        </authorList>
    </citation>
    <scope>NUCLEOTIDE SEQUENCE [LARGE SCALE GENOMIC DNA]</scope>
    <source>
        <strain evidence="12 13">Nor1</strain>
    </source>
</reference>
<dbReference type="Gene3D" id="1.10.10.1600">
    <property type="entry name" value="Bacterial DNA polymerase III alpha subunit, thumb domain"/>
    <property type="match status" value="1"/>
</dbReference>
<dbReference type="InterPro" id="IPR012340">
    <property type="entry name" value="NA-bd_OB-fold"/>
</dbReference>
<evidence type="ECO:0000256" key="10">
    <source>
        <dbReference type="ARBA" id="ARBA00049244"/>
    </source>
</evidence>
<feature type="domain" description="Polymerase/histidinol phosphatase N-terminal" evidence="11">
    <location>
        <begin position="4"/>
        <end position="71"/>
    </location>
</feature>
<evidence type="ECO:0000256" key="6">
    <source>
        <dbReference type="ARBA" id="ARBA00022695"/>
    </source>
</evidence>
<dbReference type="InterPro" id="IPR004013">
    <property type="entry name" value="PHP_dom"/>
</dbReference>
<dbReference type="Gene3D" id="3.20.20.140">
    <property type="entry name" value="Metal-dependent hydrolases"/>
    <property type="match status" value="1"/>
</dbReference>
<evidence type="ECO:0000256" key="2">
    <source>
        <dbReference type="ARBA" id="ARBA00009496"/>
    </source>
</evidence>
<dbReference type="CDD" id="cd04485">
    <property type="entry name" value="DnaE_OBF"/>
    <property type="match status" value="1"/>
</dbReference>
<dbReference type="PANTHER" id="PTHR32294:SF0">
    <property type="entry name" value="DNA POLYMERASE III SUBUNIT ALPHA"/>
    <property type="match status" value="1"/>
</dbReference>
<dbReference type="InterPro" id="IPR041931">
    <property type="entry name" value="DNA_pol3_alpha_thumb_dom"/>
</dbReference>
<dbReference type="InterPro" id="IPR004805">
    <property type="entry name" value="DnaE2/DnaE/PolC"/>
</dbReference>
<evidence type="ECO:0000256" key="3">
    <source>
        <dbReference type="ARBA" id="ARBA00012417"/>
    </source>
</evidence>
<dbReference type="GO" id="GO:0003676">
    <property type="term" value="F:nucleic acid binding"/>
    <property type="evidence" value="ECO:0007669"/>
    <property type="project" value="InterPro"/>
</dbReference>
<evidence type="ECO:0000256" key="9">
    <source>
        <dbReference type="ARBA" id="ARBA00025611"/>
    </source>
</evidence>
<comment type="function">
    <text evidence="9">DNA polymerase III is a complex, multichain enzyme responsible for most of the replicative synthesis in bacteria. This DNA polymerase also exhibits 3' to 5' exonuclease activity. The alpha chain is the DNA polymerase.</text>
</comment>
<dbReference type="Pfam" id="PF07733">
    <property type="entry name" value="DNA_pol3_alpha"/>
    <property type="match status" value="1"/>
</dbReference>
<dbReference type="eggNOG" id="COG0587">
    <property type="taxonomic scope" value="Bacteria"/>
</dbReference>
<keyword evidence="5 12" id="KW-0808">Transferase</keyword>
<dbReference type="SUPFAM" id="SSF89550">
    <property type="entry name" value="PHP domain-like"/>
    <property type="match status" value="1"/>
</dbReference>
<dbReference type="Pfam" id="PF17657">
    <property type="entry name" value="DNA_pol3_finger"/>
    <property type="match status" value="1"/>
</dbReference>
<dbReference type="NCBIfam" id="NF005298">
    <property type="entry name" value="PRK06826.1"/>
    <property type="match status" value="1"/>
</dbReference>
<sequence length="1129" mass="125585">MSFVHLHVHTEYSLLDGASRIKHLVCRAKELGMPALAITDHGNMYGVIDFYKQARAAGIKPIIGCEVYVAPRSRWEKTAVEGEAYYHLVLLAETDQGYRNLIELVSRANSEGFYYKPRVDKELLRTYSTGLICLSGCIAGEIPALLLKGDFEGAEALAHEYRDIFGPRNFFLELQDHNLPEQKQVNAQLALLADKLGLGLVATNDIHYVDKGDAECHDVLLCIQTGKTVDDSGRMRFPNNEFYLKSPAEMAALFGWRPDAITNTLVIAERCQVSIEFGKLHLPEFPVPAGLTADEYLRRLCFERLPRRYPTGTAQATERLEYELAVIQKMGYSSYFLIVWDFVNFARSRDIPVGPGRGSAAGSIVSYLLGITNIDPLKYGLLFERFLNPERVTMPDIDIDFCYERRGQIIDYVAKRYGADHVAQIITFGTMAARAAVRDVGRALNLPYGEVDRIAKLIPTELGTTLQRALEVSTELRELYETDDKVRKLLDLAMAVEGLPRHASTHAAGLVIAKEKLTQYVPLQNSTEGFVTTQYDKDRVEEIGLLKMDLLGLRTLTVIGDTLELVRKSRGIRLDIDAIPLDDAKTCQLLANGETLGVFQMESAGMTNLVKELKPERFDDLIPLVALYRPGPLGSGMVADFIAGRHGKKEVQYPHPLLEPILKETFGVILYQEQVMQIASVMAGFTLGQADLLRRAMGKKKHEVLEAQRDNFMRGAAERGIDSATAANIFELMAHFADYGFNKSHSAAYALVAYQTAYLKAHYPQEFMAALLTSVMGANEKVGLYIEECRRLGIPVLPPDINASRENFTVDGQAIRFGLAGVKNVGDAAIANIIAARDSGGKFTSLVDFCTRVDMRTVNKRVIESLIKCGAFDSLGWRRSQLLAILDQAVEAAASRQRDLASGQMGLFSDETVNSADDIVPPPLEELPKEQLLAMEKEMTGFYVTGHPLDKYRDQLNNYTKIDELMQYADGQTVCIAGLIAGAKRITTKGGEMMCFATLEDFTNQVEVVIFPRVFEKYGKLLYPDAPISVIGRVAHNEEGVKVLAEAIASLAAAPREVRIKILKRQETSRTLELLKEVFRKHPGSTTVYLHLVDSRRVIRTERQFWIEPSPAAIEALENLLGKGSVMVV</sequence>
<keyword evidence="7" id="KW-0235">DNA replication</keyword>
<evidence type="ECO:0000256" key="5">
    <source>
        <dbReference type="ARBA" id="ARBA00022679"/>
    </source>
</evidence>
<dbReference type="InterPro" id="IPR011708">
    <property type="entry name" value="DNA_pol3_alpha_NTPase_dom"/>
</dbReference>